<dbReference type="AlphaFoldDB" id="A0A6J0I6C0"/>
<dbReference type="GeneID" id="108503083"/>
<evidence type="ECO:0000313" key="3">
    <source>
        <dbReference type="RefSeq" id="XP_017682198.1"/>
    </source>
</evidence>
<dbReference type="RefSeq" id="XP_017682198.1">
    <property type="nucleotide sequence ID" value="XM_017826709.1"/>
</dbReference>
<organism evidence="2 3">
    <name type="scientific">Lepidothrix coronata</name>
    <name type="common">blue-crowned manakin</name>
    <dbReference type="NCBI Taxonomy" id="321398"/>
    <lineage>
        <taxon>Eukaryota</taxon>
        <taxon>Metazoa</taxon>
        <taxon>Chordata</taxon>
        <taxon>Craniata</taxon>
        <taxon>Vertebrata</taxon>
        <taxon>Euteleostomi</taxon>
        <taxon>Archelosauria</taxon>
        <taxon>Archosauria</taxon>
        <taxon>Dinosauria</taxon>
        <taxon>Saurischia</taxon>
        <taxon>Theropoda</taxon>
        <taxon>Coelurosauria</taxon>
        <taxon>Aves</taxon>
        <taxon>Neognathae</taxon>
        <taxon>Neoaves</taxon>
        <taxon>Telluraves</taxon>
        <taxon>Australaves</taxon>
        <taxon>Passeriformes</taxon>
        <taxon>Pipridae</taxon>
        <taxon>Lepidothrix</taxon>
    </lineage>
</organism>
<gene>
    <name evidence="3" type="primary">LOC108503083</name>
</gene>
<evidence type="ECO:0000256" key="1">
    <source>
        <dbReference type="SAM" id="MobiDB-lite"/>
    </source>
</evidence>
<feature type="region of interest" description="Disordered" evidence="1">
    <location>
        <begin position="247"/>
        <end position="283"/>
    </location>
</feature>
<evidence type="ECO:0000313" key="2">
    <source>
        <dbReference type="Proteomes" id="UP000504624"/>
    </source>
</evidence>
<protein>
    <submittedName>
        <fullName evidence="3">Uncharacterized protein LOC108503083</fullName>
    </submittedName>
</protein>
<dbReference type="Proteomes" id="UP000504624">
    <property type="component" value="Unplaced"/>
</dbReference>
<proteinExistence type="predicted"/>
<accession>A0A6J0I6C0</accession>
<name>A0A6J0I6C0_9PASS</name>
<sequence length="296" mass="32006">MLVWVGNGMSFPLDSEMWQVLWENLEELVERGHLPCCSSSSSTKSPHSSKSQLPWRTSVLPRALIRRQASVFSISSFLPRTRCHRRAFIPLKASIPSKSLHSSESFHLPRACIPSTGLRSPESMHLSRASISSTRFQSSESLTSSQSLHPCKSFSENCQTPNGVAPIDHSPCSLEAAGISRTHSSLKMHMAKESLDVKMGAQPIPVMCSQEQAAQQEESCSHQCPSLDCWDAVAVPTGNTPCIGEAQKSALSAGEDPPVAEEVADPPSPGSSPQPDVEDQDEVSVCSLDTSAEHLC</sequence>
<keyword evidence="2" id="KW-1185">Reference proteome</keyword>
<dbReference type="OrthoDB" id="9219114at2759"/>
<reference evidence="3" key="1">
    <citation type="submission" date="2025-08" db="UniProtKB">
        <authorList>
            <consortium name="RefSeq"/>
        </authorList>
    </citation>
    <scope>IDENTIFICATION</scope>
</reference>